<dbReference type="InterPro" id="IPR004524">
    <property type="entry name" value="Asp-tRNA-ligase_1"/>
</dbReference>
<evidence type="ECO:0000313" key="10">
    <source>
        <dbReference type="Proteomes" id="UP000076632"/>
    </source>
</evidence>
<protein>
    <submittedName>
        <fullName evidence="9">Putative aspartyl-tRNA synthetase</fullName>
    </submittedName>
</protein>
<evidence type="ECO:0000259" key="8">
    <source>
        <dbReference type="PROSITE" id="PS50862"/>
    </source>
</evidence>
<dbReference type="Pfam" id="PF00152">
    <property type="entry name" value="tRNA-synt_2"/>
    <property type="match status" value="1"/>
</dbReference>
<dbReference type="EMBL" id="KV407454">
    <property type="protein sequence ID" value="KZF26210.1"/>
    <property type="molecule type" value="Genomic_DNA"/>
</dbReference>
<keyword evidence="6 9" id="KW-0030">Aminoacyl-tRNA synthetase</keyword>
<dbReference type="Gene3D" id="3.30.930.10">
    <property type="entry name" value="Bira Bifunctional Protein, Domain 2"/>
    <property type="match status" value="1"/>
</dbReference>
<dbReference type="SUPFAM" id="SSF55681">
    <property type="entry name" value="Class II aaRS and biotin synthetases"/>
    <property type="match status" value="1"/>
</dbReference>
<accession>A0A165JGL5</accession>
<keyword evidence="2" id="KW-0436">Ligase</keyword>
<dbReference type="Proteomes" id="UP000076632">
    <property type="component" value="Unassembled WGS sequence"/>
</dbReference>
<evidence type="ECO:0000256" key="3">
    <source>
        <dbReference type="ARBA" id="ARBA00022741"/>
    </source>
</evidence>
<dbReference type="NCBIfam" id="TIGR00459">
    <property type="entry name" value="aspS_bact"/>
    <property type="match status" value="1"/>
</dbReference>
<dbReference type="InterPro" id="IPR004364">
    <property type="entry name" value="Aa-tRNA-synt_II"/>
</dbReference>
<dbReference type="InterPro" id="IPR006195">
    <property type="entry name" value="aa-tRNA-synth_II"/>
</dbReference>
<evidence type="ECO:0000313" key="9">
    <source>
        <dbReference type="EMBL" id="KZF26210.1"/>
    </source>
</evidence>
<dbReference type="InterPro" id="IPR002312">
    <property type="entry name" value="Asp/Asn-tRNA-synth_IIb"/>
</dbReference>
<dbReference type="RefSeq" id="XP_018191765.1">
    <property type="nucleotide sequence ID" value="XM_018331494.1"/>
</dbReference>
<dbReference type="PROSITE" id="PS50862">
    <property type="entry name" value="AA_TRNA_LIGASE_II"/>
    <property type="match status" value="1"/>
</dbReference>
<keyword evidence="3" id="KW-0547">Nucleotide-binding</keyword>
<dbReference type="FunCoup" id="A0A165JGL5">
    <property type="interactions" value="615"/>
</dbReference>
<dbReference type="AlphaFoldDB" id="A0A165JGL5"/>
<dbReference type="OMA" id="LCGWVDR"/>
<keyword evidence="5" id="KW-0648">Protein biosynthesis</keyword>
<dbReference type="PANTHER" id="PTHR22594:SF5">
    <property type="entry name" value="ASPARTATE--TRNA LIGASE, MITOCHONDRIAL"/>
    <property type="match status" value="1"/>
</dbReference>
<dbReference type="Gene3D" id="3.30.1360.30">
    <property type="entry name" value="GAD-like domain"/>
    <property type="match status" value="1"/>
</dbReference>
<evidence type="ECO:0000256" key="1">
    <source>
        <dbReference type="ARBA" id="ARBA00006303"/>
    </source>
</evidence>
<reference evidence="9 10" key="1">
    <citation type="journal article" date="2016" name="Fungal Biol.">
        <title>The genome of Xylona heveae provides a window into fungal endophytism.</title>
        <authorList>
            <person name="Gazis R."/>
            <person name="Kuo A."/>
            <person name="Riley R."/>
            <person name="LaButti K."/>
            <person name="Lipzen A."/>
            <person name="Lin J."/>
            <person name="Amirebrahimi M."/>
            <person name="Hesse C.N."/>
            <person name="Spatafora J.W."/>
            <person name="Henrissat B."/>
            <person name="Hainaut M."/>
            <person name="Grigoriev I.V."/>
            <person name="Hibbett D.S."/>
        </authorList>
    </citation>
    <scope>NUCLEOTIDE SEQUENCE [LARGE SCALE GENOMIC DNA]</scope>
    <source>
        <strain evidence="9 10">TC161</strain>
    </source>
</reference>
<evidence type="ECO:0000256" key="7">
    <source>
        <dbReference type="SAM" id="MobiDB-lite"/>
    </source>
</evidence>
<name>A0A165JGL5_XYLHT</name>
<dbReference type="InterPro" id="IPR004115">
    <property type="entry name" value="GAD-like_sf"/>
</dbReference>
<dbReference type="GO" id="GO:0070146">
    <property type="term" value="P:mitochondrial aspartyl-tRNA aminoacylation"/>
    <property type="evidence" value="ECO:0007669"/>
    <property type="project" value="EnsemblFungi"/>
</dbReference>
<evidence type="ECO:0000256" key="6">
    <source>
        <dbReference type="ARBA" id="ARBA00023146"/>
    </source>
</evidence>
<dbReference type="GO" id="GO:0005524">
    <property type="term" value="F:ATP binding"/>
    <property type="evidence" value="ECO:0007669"/>
    <property type="project" value="UniProtKB-KW"/>
</dbReference>
<dbReference type="STRING" id="1328760.A0A165JGL5"/>
<dbReference type="GO" id="GO:0005739">
    <property type="term" value="C:mitochondrion"/>
    <property type="evidence" value="ECO:0007669"/>
    <property type="project" value="EnsemblFungi"/>
</dbReference>
<feature type="region of interest" description="Disordered" evidence="7">
    <location>
        <begin position="542"/>
        <end position="561"/>
    </location>
</feature>
<comment type="similarity">
    <text evidence="1">Belongs to the class-II aminoacyl-tRNA synthetase family. Type 1 subfamily.</text>
</comment>
<feature type="domain" description="Aminoacyl-transfer RNA synthetases class-II family profile" evidence="8">
    <location>
        <begin position="244"/>
        <end position="679"/>
    </location>
</feature>
<dbReference type="PRINTS" id="PR01042">
    <property type="entry name" value="TRNASYNTHASP"/>
</dbReference>
<dbReference type="InParanoid" id="A0A165JGL5"/>
<evidence type="ECO:0000256" key="2">
    <source>
        <dbReference type="ARBA" id="ARBA00022598"/>
    </source>
</evidence>
<dbReference type="Gene3D" id="2.40.50.140">
    <property type="entry name" value="Nucleic acid-binding proteins"/>
    <property type="match status" value="1"/>
</dbReference>
<keyword evidence="4" id="KW-0067">ATP-binding</keyword>
<organism evidence="9 10">
    <name type="scientific">Xylona heveae (strain CBS 132557 / TC161)</name>
    <dbReference type="NCBI Taxonomy" id="1328760"/>
    <lineage>
        <taxon>Eukaryota</taxon>
        <taxon>Fungi</taxon>
        <taxon>Dikarya</taxon>
        <taxon>Ascomycota</taxon>
        <taxon>Pezizomycotina</taxon>
        <taxon>Xylonomycetes</taxon>
        <taxon>Xylonales</taxon>
        <taxon>Xylonaceae</taxon>
        <taxon>Xylona</taxon>
    </lineage>
</organism>
<proteinExistence type="inferred from homology"/>
<sequence>MSFCKLGGRVLQARPLPWKSYVEISRILSSWRVTSLRNSSLSGITRRSLHQTTCKLQQEIKNQNVSGASSSVDFLSSYKHSFHFPGATRQISELAHLDPTSGEEVVLHGYLGSRSDLSKKLSFVPLLSKELDYSVQIISSAKQPNGGEKSFHAKIKDVEAYSPVAIKGRLKARAPTKSDLGDVEKIKNLEIELIDVYPLNEFPKDIILTEETKFPAEQRHLQLRTEKSIRDALAFRSRTAAICRDELGSKQGFLEIETPLLFKSTPEGAREFLVPTRRKGFAYALPQSPQQYKQILMASGIPRYYQIAKCFRDEDLRADRQPEFTQLDLEMAFATGEDVMGCIEQLLRRLWVDLLGDTNVPEKFPRMPYHEAMSKYGSDKPDIRLGMEISSVGHLLPVDLISKITPLTLPTVEVMKFHVSDDPRDTREFVTSFLDGPGAATFNENPDGAPGIFVVDSRKPLSGLSPFGFEAAEYMEEELQLEHGDLVVLQARKNAPHSGGSTALGNLRLALHKAAVAQGLVPAATGFEFLWIVDFPLFSPTNESEPGQGGTAGLASTHHPFTSPKNAEDVDLLVSDPMRVTADHYDIVVNGVELGGGSRRIHDARVQEYILKEVLKVPSARLSSFSHLLDVLRAGCPPHAGIALGFDRLIAVLLGRDSVRDVIAFPKSGKGEDLLVKSPGQIREGELETYHLEFSE</sequence>
<evidence type="ECO:0000256" key="5">
    <source>
        <dbReference type="ARBA" id="ARBA00022917"/>
    </source>
</evidence>
<dbReference type="PANTHER" id="PTHR22594">
    <property type="entry name" value="ASPARTYL/LYSYL-TRNA SYNTHETASE"/>
    <property type="match status" value="1"/>
</dbReference>
<dbReference type="GeneID" id="28896631"/>
<keyword evidence="10" id="KW-1185">Reference proteome</keyword>
<dbReference type="OrthoDB" id="439710at2759"/>
<evidence type="ECO:0000256" key="4">
    <source>
        <dbReference type="ARBA" id="ARBA00022840"/>
    </source>
</evidence>
<dbReference type="NCBIfam" id="NF001750">
    <property type="entry name" value="PRK00476.1"/>
    <property type="match status" value="1"/>
</dbReference>
<gene>
    <name evidence="9" type="ORF">L228DRAFT_242645</name>
</gene>
<dbReference type="InterPro" id="IPR012340">
    <property type="entry name" value="NA-bd_OB-fold"/>
</dbReference>
<dbReference type="InterPro" id="IPR045864">
    <property type="entry name" value="aa-tRNA-synth_II/BPL/LPL"/>
</dbReference>
<dbReference type="GO" id="GO:0004815">
    <property type="term" value="F:aspartate-tRNA ligase activity"/>
    <property type="evidence" value="ECO:0007669"/>
    <property type="project" value="EnsemblFungi"/>
</dbReference>
<dbReference type="HAMAP" id="MF_00044">
    <property type="entry name" value="Asp_tRNA_synth_type1"/>
    <property type="match status" value="1"/>
</dbReference>